<name>A0ABW3ZPH9_9RHOB</name>
<reference evidence="3" key="1">
    <citation type="journal article" date="2019" name="Int. J. Syst. Evol. Microbiol.">
        <title>The Global Catalogue of Microorganisms (GCM) 10K type strain sequencing project: providing services to taxonomists for standard genome sequencing and annotation.</title>
        <authorList>
            <consortium name="The Broad Institute Genomics Platform"/>
            <consortium name="The Broad Institute Genome Sequencing Center for Infectious Disease"/>
            <person name="Wu L."/>
            <person name="Ma J."/>
        </authorList>
    </citation>
    <scope>NUCLEOTIDE SEQUENCE [LARGE SCALE GENOMIC DNA]</scope>
    <source>
        <strain evidence="3">CCUG 62953</strain>
    </source>
</reference>
<dbReference type="EMBL" id="JBHTMU010000055">
    <property type="protein sequence ID" value="MFD1344553.1"/>
    <property type="molecule type" value="Genomic_DNA"/>
</dbReference>
<dbReference type="GO" id="GO:0004519">
    <property type="term" value="F:endonuclease activity"/>
    <property type="evidence" value="ECO:0007669"/>
    <property type="project" value="UniProtKB-KW"/>
</dbReference>
<dbReference type="Proteomes" id="UP001597135">
    <property type="component" value="Unassembled WGS sequence"/>
</dbReference>
<sequence>MDTPERAAQARKLLALAQQVSGADDLSVICGDFNVGQVSETLAILAEAGLTELVTSRGHESTRSSQYPKPGRFADYMLVNRPEAVRRFDVIRDPEVSDHCPLVLTS</sequence>
<dbReference type="InterPro" id="IPR005135">
    <property type="entry name" value="Endo/exonuclease/phosphatase"/>
</dbReference>
<gene>
    <name evidence="2" type="ORF">ACFQ4E_19135</name>
</gene>
<organism evidence="2 3">
    <name type="scientific">Litorisediminicola beolgyonensis</name>
    <dbReference type="NCBI Taxonomy" id="1173614"/>
    <lineage>
        <taxon>Bacteria</taxon>
        <taxon>Pseudomonadati</taxon>
        <taxon>Pseudomonadota</taxon>
        <taxon>Alphaproteobacteria</taxon>
        <taxon>Rhodobacterales</taxon>
        <taxon>Paracoccaceae</taxon>
        <taxon>Litorisediminicola</taxon>
    </lineage>
</organism>
<dbReference type="Gene3D" id="3.60.10.10">
    <property type="entry name" value="Endonuclease/exonuclease/phosphatase"/>
    <property type="match status" value="1"/>
</dbReference>
<dbReference type="RefSeq" id="WP_386806130.1">
    <property type="nucleotide sequence ID" value="NZ_JBHTMU010000055.1"/>
</dbReference>
<protein>
    <submittedName>
        <fullName evidence="2">Endonuclease/exonuclease/phosphatase family protein</fullName>
    </submittedName>
</protein>
<proteinExistence type="predicted"/>
<keyword evidence="2" id="KW-0255">Endonuclease</keyword>
<evidence type="ECO:0000313" key="3">
    <source>
        <dbReference type="Proteomes" id="UP001597135"/>
    </source>
</evidence>
<dbReference type="Pfam" id="PF03372">
    <property type="entry name" value="Exo_endo_phos"/>
    <property type="match status" value="1"/>
</dbReference>
<keyword evidence="3" id="KW-1185">Reference proteome</keyword>
<keyword evidence="2" id="KW-0378">Hydrolase</keyword>
<dbReference type="InterPro" id="IPR036691">
    <property type="entry name" value="Endo/exonu/phosph_ase_sf"/>
</dbReference>
<accession>A0ABW3ZPH9</accession>
<evidence type="ECO:0000259" key="1">
    <source>
        <dbReference type="Pfam" id="PF03372"/>
    </source>
</evidence>
<evidence type="ECO:0000313" key="2">
    <source>
        <dbReference type="EMBL" id="MFD1344553.1"/>
    </source>
</evidence>
<comment type="caution">
    <text evidence="2">The sequence shown here is derived from an EMBL/GenBank/DDBJ whole genome shotgun (WGS) entry which is preliminary data.</text>
</comment>
<feature type="domain" description="Endonuclease/exonuclease/phosphatase" evidence="1">
    <location>
        <begin position="3"/>
        <end position="99"/>
    </location>
</feature>
<keyword evidence="2" id="KW-0540">Nuclease</keyword>
<dbReference type="SUPFAM" id="SSF56219">
    <property type="entry name" value="DNase I-like"/>
    <property type="match status" value="1"/>
</dbReference>